<dbReference type="AlphaFoldDB" id="A0A0A6Y9W0"/>
<dbReference type="Gene3D" id="1.10.10.10">
    <property type="entry name" value="Winged helix-like DNA-binding domain superfamily/Winged helix DNA-binding domain"/>
    <property type="match status" value="1"/>
</dbReference>
<dbReference type="EMBL" id="JSUH01000039">
    <property type="protein sequence ID" value="KHD96187.1"/>
    <property type="molecule type" value="Genomic_DNA"/>
</dbReference>
<sequence>MVRMPAPIQPQGQNDDVHQAVIALGNGLRAAIIHELRRSPLLGPDLNERLSLPSGTVTPQLAILRDLGVVVSETQTGRGRPTLHTLNKTRIRELLDTLDAYLLGDNPS</sequence>
<protein>
    <recommendedName>
        <fullName evidence="1">HTH arsR-type domain-containing protein</fullName>
    </recommendedName>
</protein>
<dbReference type="InterPro" id="IPR036390">
    <property type="entry name" value="WH_DNA-bd_sf"/>
</dbReference>
<dbReference type="InterPro" id="IPR001845">
    <property type="entry name" value="HTH_ArsR_DNA-bd_dom"/>
</dbReference>
<feature type="domain" description="HTH arsR-type" evidence="1">
    <location>
        <begin position="20"/>
        <end position="100"/>
    </location>
</feature>
<evidence type="ECO:0000259" key="1">
    <source>
        <dbReference type="SMART" id="SM00418"/>
    </source>
</evidence>
<dbReference type="InterPro" id="IPR036388">
    <property type="entry name" value="WH-like_DNA-bd_sf"/>
</dbReference>
<dbReference type="Proteomes" id="UP000030466">
    <property type="component" value="Unassembled WGS sequence"/>
</dbReference>
<evidence type="ECO:0000313" key="3">
    <source>
        <dbReference type="Proteomes" id="UP000030466"/>
    </source>
</evidence>
<dbReference type="CDD" id="cd00090">
    <property type="entry name" value="HTH_ARSR"/>
    <property type="match status" value="1"/>
</dbReference>
<dbReference type="GO" id="GO:0003700">
    <property type="term" value="F:DNA-binding transcription factor activity"/>
    <property type="evidence" value="ECO:0007669"/>
    <property type="project" value="InterPro"/>
</dbReference>
<organism evidence="2 3">
    <name type="scientific">Kocuria rosea subsp. polaris</name>
    <dbReference type="NCBI Taxonomy" id="136273"/>
    <lineage>
        <taxon>Bacteria</taxon>
        <taxon>Bacillati</taxon>
        <taxon>Actinomycetota</taxon>
        <taxon>Actinomycetes</taxon>
        <taxon>Micrococcales</taxon>
        <taxon>Micrococcaceae</taxon>
        <taxon>Kocuria</taxon>
    </lineage>
</organism>
<dbReference type="SUPFAM" id="SSF46785">
    <property type="entry name" value="Winged helix' DNA-binding domain"/>
    <property type="match status" value="1"/>
</dbReference>
<gene>
    <name evidence="2" type="ORF">GY22_17060</name>
</gene>
<name>A0A0A6Y9W0_KOCRO</name>
<keyword evidence="3" id="KW-1185">Reference proteome</keyword>
<proteinExistence type="predicted"/>
<dbReference type="SMART" id="SM00418">
    <property type="entry name" value="HTH_ARSR"/>
    <property type="match status" value="1"/>
</dbReference>
<reference evidence="2 3" key="1">
    <citation type="journal article" date="2003" name="Int. J. Syst. Evol. Microbiol.">
        <title>Kocuria polaris sp. nov., an orange-pigmented psychrophilic bacterium isolated from an Antarctic cyanobacterial mat sample.</title>
        <authorList>
            <person name="Reddy G.S."/>
            <person name="Prakash J.S."/>
            <person name="Prabahar V."/>
            <person name="Matsumoto G.I."/>
            <person name="Stackebrandt E."/>
            <person name="Shivaji S."/>
        </authorList>
    </citation>
    <scope>NUCLEOTIDE SEQUENCE [LARGE SCALE GENOMIC DNA]</scope>
    <source>
        <strain evidence="2 3">CMS 76or</strain>
    </source>
</reference>
<comment type="caution">
    <text evidence="2">The sequence shown here is derived from an EMBL/GenBank/DDBJ whole genome shotgun (WGS) entry which is preliminary data.</text>
</comment>
<dbReference type="InterPro" id="IPR011991">
    <property type="entry name" value="ArsR-like_HTH"/>
</dbReference>
<accession>A0A0A6Y9W0</accession>
<evidence type="ECO:0000313" key="2">
    <source>
        <dbReference type="EMBL" id="KHD96187.1"/>
    </source>
</evidence>